<name>A0A2C6KML1_9APIC</name>
<feature type="chain" id="PRO_5012677182" description="Secreted protein" evidence="1">
    <location>
        <begin position="22"/>
        <end position="75"/>
    </location>
</feature>
<dbReference type="Proteomes" id="UP000221165">
    <property type="component" value="Unassembled WGS sequence"/>
</dbReference>
<accession>A0A2C6KML1</accession>
<dbReference type="RefSeq" id="XP_067919572.1">
    <property type="nucleotide sequence ID" value="XM_068068452.1"/>
</dbReference>
<evidence type="ECO:0000256" key="1">
    <source>
        <dbReference type="SAM" id="SignalP"/>
    </source>
</evidence>
<dbReference type="EMBL" id="MIGC01004622">
    <property type="protein sequence ID" value="PHJ17858.1"/>
    <property type="molecule type" value="Genomic_DNA"/>
</dbReference>
<evidence type="ECO:0000313" key="3">
    <source>
        <dbReference type="Proteomes" id="UP000221165"/>
    </source>
</evidence>
<evidence type="ECO:0000313" key="2">
    <source>
        <dbReference type="EMBL" id="PHJ17858.1"/>
    </source>
</evidence>
<reference evidence="2 3" key="1">
    <citation type="journal article" date="2017" name="Int. J. Parasitol.">
        <title>The genome of the protozoan parasite Cystoisospora suis and a reverse vaccinology approach to identify vaccine candidates.</title>
        <authorList>
            <person name="Palmieri N."/>
            <person name="Shrestha A."/>
            <person name="Ruttkowski B."/>
            <person name="Beck T."/>
            <person name="Vogl C."/>
            <person name="Tomley F."/>
            <person name="Blake D.P."/>
            <person name="Joachim A."/>
        </authorList>
    </citation>
    <scope>NUCLEOTIDE SEQUENCE [LARGE SCALE GENOMIC DNA]</scope>
    <source>
        <strain evidence="2 3">Wien I</strain>
    </source>
</reference>
<keyword evidence="1" id="KW-0732">Signal</keyword>
<organism evidence="2 3">
    <name type="scientific">Cystoisospora suis</name>
    <dbReference type="NCBI Taxonomy" id="483139"/>
    <lineage>
        <taxon>Eukaryota</taxon>
        <taxon>Sar</taxon>
        <taxon>Alveolata</taxon>
        <taxon>Apicomplexa</taxon>
        <taxon>Conoidasida</taxon>
        <taxon>Coccidia</taxon>
        <taxon>Eucoccidiorida</taxon>
        <taxon>Eimeriorina</taxon>
        <taxon>Sarcocystidae</taxon>
        <taxon>Cystoisospora</taxon>
    </lineage>
</organism>
<feature type="non-terminal residue" evidence="2">
    <location>
        <position position="1"/>
    </location>
</feature>
<evidence type="ECO:0008006" key="4">
    <source>
        <dbReference type="Google" id="ProtNLM"/>
    </source>
</evidence>
<proteinExistence type="predicted"/>
<comment type="caution">
    <text evidence="2">The sequence shown here is derived from an EMBL/GenBank/DDBJ whole genome shotgun (WGS) entry which is preliminary data.</text>
</comment>
<feature type="signal peptide" evidence="1">
    <location>
        <begin position="1"/>
        <end position="21"/>
    </location>
</feature>
<dbReference type="GeneID" id="94431663"/>
<dbReference type="AlphaFoldDB" id="A0A2C6KML1"/>
<gene>
    <name evidence="2" type="ORF">CSUI_008318</name>
</gene>
<protein>
    <recommendedName>
        <fullName evidence="4">Secreted protein</fullName>
    </recommendedName>
</protein>
<feature type="non-terminal residue" evidence="2">
    <location>
        <position position="75"/>
    </location>
</feature>
<dbReference type="VEuPathDB" id="ToxoDB:CSUI_008318"/>
<sequence length="75" mass="8005">LLLSSFSAALLSFLSQSSTLARINGVSSPKLLPSLTFLCVFSMVAFFPDLSSACRSWSFCSSSALAFRKGIRSCS</sequence>
<keyword evidence="3" id="KW-1185">Reference proteome</keyword>